<evidence type="ECO:0000256" key="4">
    <source>
        <dbReference type="ARBA" id="ARBA00022989"/>
    </source>
</evidence>
<dbReference type="GO" id="GO:0016020">
    <property type="term" value="C:membrane"/>
    <property type="evidence" value="ECO:0007669"/>
    <property type="project" value="UniProtKB-SubCell"/>
</dbReference>
<keyword evidence="5 7" id="KW-0472">Membrane</keyword>
<accession>A0A8J5UFW6</accession>
<dbReference type="Pfam" id="PF07690">
    <property type="entry name" value="MFS_1"/>
    <property type="match status" value="1"/>
</dbReference>
<feature type="transmembrane region" description="Helical" evidence="7">
    <location>
        <begin position="403"/>
        <end position="424"/>
    </location>
</feature>
<feature type="transmembrane region" description="Helical" evidence="7">
    <location>
        <begin position="370"/>
        <end position="391"/>
    </location>
</feature>
<reference evidence="9" key="1">
    <citation type="submission" date="2021-04" db="EMBL/GenBank/DDBJ databases">
        <title>First draft genome resource for Brassicaceae pathogens Fusarium oxysporum f. sp. raphani and Fusarium oxysporum f. sp. rapae.</title>
        <authorList>
            <person name="Asai S."/>
        </authorList>
    </citation>
    <scope>NUCLEOTIDE SEQUENCE</scope>
    <source>
        <strain evidence="9">Tf1262</strain>
    </source>
</reference>
<name>A0A8J5UFW6_FUSOX</name>
<evidence type="ECO:0000259" key="8">
    <source>
        <dbReference type="PROSITE" id="PS50850"/>
    </source>
</evidence>
<dbReference type="EMBL" id="JAELUR010000018">
    <property type="protein sequence ID" value="KAG7420562.1"/>
    <property type="molecule type" value="Genomic_DNA"/>
</dbReference>
<feature type="transmembrane region" description="Helical" evidence="7">
    <location>
        <begin position="76"/>
        <end position="94"/>
    </location>
</feature>
<keyword evidence="4 7" id="KW-1133">Transmembrane helix</keyword>
<keyword evidence="2" id="KW-0813">Transport</keyword>
<feature type="transmembrane region" description="Helical" evidence="7">
    <location>
        <begin position="305"/>
        <end position="330"/>
    </location>
</feature>
<dbReference type="Proteomes" id="UP000693942">
    <property type="component" value="Unassembled WGS sequence"/>
</dbReference>
<feature type="transmembrane region" description="Helical" evidence="7">
    <location>
        <begin position="169"/>
        <end position="189"/>
    </location>
</feature>
<feature type="transmembrane region" description="Helical" evidence="7">
    <location>
        <begin position="237"/>
        <end position="257"/>
    </location>
</feature>
<evidence type="ECO:0000256" key="1">
    <source>
        <dbReference type="ARBA" id="ARBA00004141"/>
    </source>
</evidence>
<comment type="similarity">
    <text evidence="6">Belongs to the major facilitator superfamily. Allantoate permease family.</text>
</comment>
<keyword evidence="3 7" id="KW-0812">Transmembrane</keyword>
<comment type="subcellular location">
    <subcellularLocation>
        <location evidence="1">Membrane</location>
        <topology evidence="1">Multi-pass membrane protein</topology>
    </subcellularLocation>
</comment>
<evidence type="ECO:0000256" key="2">
    <source>
        <dbReference type="ARBA" id="ARBA00022448"/>
    </source>
</evidence>
<proteinExistence type="inferred from homology"/>
<evidence type="ECO:0000256" key="3">
    <source>
        <dbReference type="ARBA" id="ARBA00022692"/>
    </source>
</evidence>
<comment type="caution">
    <text evidence="9">The sequence shown here is derived from an EMBL/GenBank/DDBJ whole genome shotgun (WGS) entry which is preliminary data.</text>
</comment>
<sequence>MLPTLITSMSHANETKEMAVIEPRAGPDNAPSSDPKLDMMANAKDIGAAAYAEARNLDSDDLEGERRRVKRKMDRILMPMLMTSFVFQFLDKLSLNYAAAYTLIPDLRLEGQQYSTVASAFAYGNIIWYIPASMLLQRLPVAKYTGIMIGVWGGLLMCCAAAKNFGGIFALRFILGMAESNMTPAYMMICSMFFTRQELSLRLVLFIAMNGLATAGGSLIAFGFGHVHSTSITSWQLIFLVIGGANLIWSVLFLYIVPDSPMNARWLNEREKLVAVDRVSQNMIGIKDKAFKWRQIQEAFLDPKVYILCFCGFCNGVGSGGLGYFGSALIKGYGFSGINATLLQLPTGIIEFIVLPISGWVASRYINARCYVAVVTLSIPFAGFLGIRLTSLEHQWRLVGSTWILYVFAIGAAACYSLLAANFAGHTKRSFVNGLWFVVWACGNVAGTNFFKADEAPRYFTGITALLSFTSGTMVMFLVFAFYCKWENKRRDRVYGVRDVVDGEVDDEGIRAGFMDKTDIENKHFRYAY</sequence>
<protein>
    <submittedName>
        <fullName evidence="9">Putative transporter</fullName>
    </submittedName>
</protein>
<feature type="transmembrane region" description="Helical" evidence="7">
    <location>
        <begin position="114"/>
        <end position="132"/>
    </location>
</feature>
<dbReference type="AlphaFoldDB" id="A0A8J5UFW6"/>
<feature type="transmembrane region" description="Helical" evidence="7">
    <location>
        <begin position="431"/>
        <end position="451"/>
    </location>
</feature>
<dbReference type="GO" id="GO:0022857">
    <property type="term" value="F:transmembrane transporter activity"/>
    <property type="evidence" value="ECO:0007669"/>
    <property type="project" value="InterPro"/>
</dbReference>
<evidence type="ECO:0000256" key="7">
    <source>
        <dbReference type="SAM" id="Phobius"/>
    </source>
</evidence>
<dbReference type="PROSITE" id="PS50850">
    <property type="entry name" value="MFS"/>
    <property type="match status" value="1"/>
</dbReference>
<dbReference type="PANTHER" id="PTHR43791:SF97">
    <property type="entry name" value="ALLANTOATE TRANSPORTER, PUTATIVE (AFU_ORTHOLOGUE AFUA_1G14700)-RELATED"/>
    <property type="match status" value="1"/>
</dbReference>
<organism evidence="9 10">
    <name type="scientific">Fusarium oxysporum f. sp. raphani</name>
    <dbReference type="NCBI Taxonomy" id="96318"/>
    <lineage>
        <taxon>Eukaryota</taxon>
        <taxon>Fungi</taxon>
        <taxon>Dikarya</taxon>
        <taxon>Ascomycota</taxon>
        <taxon>Pezizomycotina</taxon>
        <taxon>Sordariomycetes</taxon>
        <taxon>Hypocreomycetidae</taxon>
        <taxon>Hypocreales</taxon>
        <taxon>Nectriaceae</taxon>
        <taxon>Fusarium</taxon>
        <taxon>Fusarium oxysporum species complex</taxon>
    </lineage>
</organism>
<dbReference type="FunFam" id="1.20.1250.20:FF:000064">
    <property type="entry name" value="MFS allantoate transporter"/>
    <property type="match status" value="1"/>
</dbReference>
<evidence type="ECO:0000256" key="6">
    <source>
        <dbReference type="ARBA" id="ARBA00037968"/>
    </source>
</evidence>
<feature type="transmembrane region" description="Helical" evidence="7">
    <location>
        <begin position="201"/>
        <end position="225"/>
    </location>
</feature>
<dbReference type="InterPro" id="IPR020846">
    <property type="entry name" value="MFS_dom"/>
</dbReference>
<dbReference type="PANTHER" id="PTHR43791">
    <property type="entry name" value="PERMEASE-RELATED"/>
    <property type="match status" value="1"/>
</dbReference>
<evidence type="ECO:0000313" key="10">
    <source>
        <dbReference type="Proteomes" id="UP000693942"/>
    </source>
</evidence>
<feature type="transmembrane region" description="Helical" evidence="7">
    <location>
        <begin position="463"/>
        <end position="483"/>
    </location>
</feature>
<evidence type="ECO:0000256" key="5">
    <source>
        <dbReference type="ARBA" id="ARBA00023136"/>
    </source>
</evidence>
<feature type="transmembrane region" description="Helical" evidence="7">
    <location>
        <begin position="342"/>
        <end position="363"/>
    </location>
</feature>
<evidence type="ECO:0000313" key="9">
    <source>
        <dbReference type="EMBL" id="KAG7420562.1"/>
    </source>
</evidence>
<gene>
    <name evidence="9" type="ORF">Forpi1262_v016236</name>
</gene>
<feature type="domain" description="Major facilitator superfamily (MFS) profile" evidence="8">
    <location>
        <begin position="77"/>
        <end position="489"/>
    </location>
</feature>
<feature type="transmembrane region" description="Helical" evidence="7">
    <location>
        <begin position="144"/>
        <end position="163"/>
    </location>
</feature>
<dbReference type="InterPro" id="IPR011701">
    <property type="entry name" value="MFS"/>
</dbReference>